<evidence type="ECO:0000256" key="5">
    <source>
        <dbReference type="SAM" id="MobiDB-lite"/>
    </source>
</evidence>
<reference evidence="7 8" key="1">
    <citation type="submission" date="2019-03" db="EMBL/GenBank/DDBJ databases">
        <title>Genomic Encyclopedia of Type Strains, Phase IV (KMG-IV): sequencing the most valuable type-strain genomes for metagenomic binning, comparative biology and taxonomic classification.</title>
        <authorList>
            <person name="Goeker M."/>
        </authorList>
    </citation>
    <scope>NUCLEOTIDE SEQUENCE [LARGE SCALE GENOMIC DNA]</scope>
    <source>
        <strain evidence="7 8">DSM 102969</strain>
    </source>
</reference>
<keyword evidence="8" id="KW-1185">Reference proteome</keyword>
<dbReference type="PANTHER" id="PTHR30055">
    <property type="entry name" value="HTH-TYPE TRANSCRIPTIONAL REGULATOR RUTR"/>
    <property type="match status" value="1"/>
</dbReference>
<evidence type="ECO:0000256" key="1">
    <source>
        <dbReference type="ARBA" id="ARBA00023015"/>
    </source>
</evidence>
<dbReference type="Pfam" id="PF14246">
    <property type="entry name" value="TetR_C_7"/>
    <property type="match status" value="1"/>
</dbReference>
<evidence type="ECO:0000256" key="4">
    <source>
        <dbReference type="PROSITE-ProRule" id="PRU00335"/>
    </source>
</evidence>
<dbReference type="InterPro" id="IPR050109">
    <property type="entry name" value="HTH-type_TetR-like_transc_reg"/>
</dbReference>
<evidence type="ECO:0000256" key="2">
    <source>
        <dbReference type="ARBA" id="ARBA00023125"/>
    </source>
</evidence>
<dbReference type="GO" id="GO:0003700">
    <property type="term" value="F:DNA-binding transcription factor activity"/>
    <property type="evidence" value="ECO:0007669"/>
    <property type="project" value="TreeGrafter"/>
</dbReference>
<keyword evidence="2 4" id="KW-0238">DNA-binding</keyword>
<evidence type="ECO:0000313" key="8">
    <source>
        <dbReference type="Proteomes" id="UP000294547"/>
    </source>
</evidence>
<sequence length="301" mass="31927">MVALSRFASKLRVSANVQSYVGVPNEPTTELRNQWVSVLTGNGSVSKCQAMTTRPPSRLPERRPAGRPPTLPDDERRARIHAAAETLFVEKGYAATSMDDVARACGMSKKTIYRLFDHKQSLFAAIVDEAIDGLPAHDLGEDASRLDGAALLGRVLLDLATMLLHPRRMAIARLVVAEGPQAPELAESLEARGIVRADAVLADALAALHRRGLIAGPVDDELRDILLGAVVGDLAFMVMAGLAAPPAADVLEARVARVLALVGPALFGRSRTRAGGAVRWRVRASRGRAPAPPGSPAPRGS</sequence>
<dbReference type="PANTHER" id="PTHR30055:SF146">
    <property type="entry name" value="HTH-TYPE TRANSCRIPTIONAL DUAL REGULATOR CECR"/>
    <property type="match status" value="1"/>
</dbReference>
<feature type="DNA-binding region" description="H-T-H motif" evidence="4">
    <location>
        <begin position="97"/>
        <end position="116"/>
    </location>
</feature>
<gene>
    <name evidence="7" type="ORF">EDD54_0140</name>
</gene>
<dbReference type="PROSITE" id="PS50977">
    <property type="entry name" value="HTH_TETR_2"/>
    <property type="match status" value="1"/>
</dbReference>
<feature type="domain" description="HTH tetR-type" evidence="6">
    <location>
        <begin position="74"/>
        <end position="134"/>
    </location>
</feature>
<feature type="compositionally biased region" description="Pro residues" evidence="5">
    <location>
        <begin position="290"/>
        <end position="301"/>
    </location>
</feature>
<dbReference type="Gene3D" id="1.10.357.10">
    <property type="entry name" value="Tetracycline Repressor, domain 2"/>
    <property type="match status" value="1"/>
</dbReference>
<dbReference type="InterPro" id="IPR009057">
    <property type="entry name" value="Homeodomain-like_sf"/>
</dbReference>
<dbReference type="EMBL" id="SNXY01000006">
    <property type="protein sequence ID" value="TDP86271.1"/>
    <property type="molecule type" value="Genomic_DNA"/>
</dbReference>
<comment type="caution">
    <text evidence="7">The sequence shown here is derived from an EMBL/GenBank/DDBJ whole genome shotgun (WGS) entry which is preliminary data.</text>
</comment>
<dbReference type="GO" id="GO:0000976">
    <property type="term" value="F:transcription cis-regulatory region binding"/>
    <property type="evidence" value="ECO:0007669"/>
    <property type="project" value="TreeGrafter"/>
</dbReference>
<dbReference type="InterPro" id="IPR001647">
    <property type="entry name" value="HTH_TetR"/>
</dbReference>
<name>A0A4R6RI97_9HYPH</name>
<organism evidence="7 8">
    <name type="scientific">Oharaeibacter diazotrophicus</name>
    <dbReference type="NCBI Taxonomy" id="1920512"/>
    <lineage>
        <taxon>Bacteria</taxon>
        <taxon>Pseudomonadati</taxon>
        <taxon>Pseudomonadota</taxon>
        <taxon>Alphaproteobacteria</taxon>
        <taxon>Hyphomicrobiales</taxon>
        <taxon>Pleomorphomonadaceae</taxon>
        <taxon>Oharaeibacter</taxon>
    </lineage>
</organism>
<keyword evidence="3" id="KW-0804">Transcription</keyword>
<dbReference type="OrthoDB" id="5292901at2"/>
<evidence type="ECO:0000313" key="7">
    <source>
        <dbReference type="EMBL" id="TDP86271.1"/>
    </source>
</evidence>
<dbReference type="AlphaFoldDB" id="A0A4R6RI97"/>
<dbReference type="Proteomes" id="UP000294547">
    <property type="component" value="Unassembled WGS sequence"/>
</dbReference>
<dbReference type="PRINTS" id="PR00455">
    <property type="entry name" value="HTHTETR"/>
</dbReference>
<dbReference type="Pfam" id="PF00440">
    <property type="entry name" value="TetR_N"/>
    <property type="match status" value="1"/>
</dbReference>
<proteinExistence type="predicted"/>
<evidence type="ECO:0000259" key="6">
    <source>
        <dbReference type="PROSITE" id="PS50977"/>
    </source>
</evidence>
<dbReference type="SUPFAM" id="SSF46689">
    <property type="entry name" value="Homeodomain-like"/>
    <property type="match status" value="1"/>
</dbReference>
<dbReference type="InterPro" id="IPR039536">
    <property type="entry name" value="TetR_C_Proteobacteria"/>
</dbReference>
<feature type="region of interest" description="Disordered" evidence="5">
    <location>
        <begin position="47"/>
        <end position="76"/>
    </location>
</feature>
<feature type="region of interest" description="Disordered" evidence="5">
    <location>
        <begin position="282"/>
        <end position="301"/>
    </location>
</feature>
<evidence type="ECO:0000256" key="3">
    <source>
        <dbReference type="ARBA" id="ARBA00023163"/>
    </source>
</evidence>
<dbReference type="FunFam" id="1.10.10.60:FF:000141">
    <property type="entry name" value="TetR family transcriptional regulator"/>
    <property type="match status" value="1"/>
</dbReference>
<accession>A0A4R6RI97</accession>
<keyword evidence="1" id="KW-0805">Transcription regulation</keyword>
<protein>
    <submittedName>
        <fullName evidence="7">TetR family transcriptional regulator</fullName>
    </submittedName>
</protein>